<name>A0A9D4PLM6_RHISA</name>
<sequence length="245" mass="27512">MMEFETLYAIDMNLGVTGTELKRWADAEIAREREKPAPNREDVEEQAEQDRLRLEGEERVLKLKIELQEKTGSTQGASTDAIAGQSLSRASPDVLNPHKLIPPFNEKRDDVDAYLKRLEPEDNEAGLQYATFDCLRDAMIAQQFVASCCASVLIFLKERNCRTLDSLAKNPDRFTEAQNFTTLGKEKAPQAGPLASAYSATRLAITLHSAGPERRKKILQDTDGSAEVAKEHIPRNKKMDKRYVC</sequence>
<organism evidence="1 2">
    <name type="scientific">Rhipicephalus sanguineus</name>
    <name type="common">Brown dog tick</name>
    <name type="synonym">Ixodes sanguineus</name>
    <dbReference type="NCBI Taxonomy" id="34632"/>
    <lineage>
        <taxon>Eukaryota</taxon>
        <taxon>Metazoa</taxon>
        <taxon>Ecdysozoa</taxon>
        <taxon>Arthropoda</taxon>
        <taxon>Chelicerata</taxon>
        <taxon>Arachnida</taxon>
        <taxon>Acari</taxon>
        <taxon>Parasitiformes</taxon>
        <taxon>Ixodida</taxon>
        <taxon>Ixodoidea</taxon>
        <taxon>Ixodidae</taxon>
        <taxon>Rhipicephalinae</taxon>
        <taxon>Rhipicephalus</taxon>
        <taxon>Rhipicephalus</taxon>
    </lineage>
</organism>
<comment type="caution">
    <text evidence="1">The sequence shown here is derived from an EMBL/GenBank/DDBJ whole genome shotgun (WGS) entry which is preliminary data.</text>
</comment>
<keyword evidence="2" id="KW-1185">Reference proteome</keyword>
<accession>A0A9D4PLM6</accession>
<gene>
    <name evidence="1" type="ORF">HPB52_014242</name>
</gene>
<proteinExistence type="predicted"/>
<reference evidence="1" key="1">
    <citation type="journal article" date="2020" name="Cell">
        <title>Large-Scale Comparative Analyses of Tick Genomes Elucidate Their Genetic Diversity and Vector Capacities.</title>
        <authorList>
            <consortium name="Tick Genome and Microbiome Consortium (TIGMIC)"/>
            <person name="Jia N."/>
            <person name="Wang J."/>
            <person name="Shi W."/>
            <person name="Du L."/>
            <person name="Sun Y."/>
            <person name="Zhan W."/>
            <person name="Jiang J.F."/>
            <person name="Wang Q."/>
            <person name="Zhang B."/>
            <person name="Ji P."/>
            <person name="Bell-Sakyi L."/>
            <person name="Cui X.M."/>
            <person name="Yuan T.T."/>
            <person name="Jiang B.G."/>
            <person name="Yang W.F."/>
            <person name="Lam T.T."/>
            <person name="Chang Q.C."/>
            <person name="Ding S.J."/>
            <person name="Wang X.J."/>
            <person name="Zhu J.G."/>
            <person name="Ruan X.D."/>
            <person name="Zhao L."/>
            <person name="Wei J.T."/>
            <person name="Ye R.Z."/>
            <person name="Que T.C."/>
            <person name="Du C.H."/>
            <person name="Zhou Y.H."/>
            <person name="Cheng J.X."/>
            <person name="Dai P.F."/>
            <person name="Guo W.B."/>
            <person name="Han X.H."/>
            <person name="Huang E.J."/>
            <person name="Li L.F."/>
            <person name="Wei W."/>
            <person name="Gao Y.C."/>
            <person name="Liu J.Z."/>
            <person name="Shao H.Z."/>
            <person name="Wang X."/>
            <person name="Wang C.C."/>
            <person name="Yang T.C."/>
            <person name="Huo Q.B."/>
            <person name="Li W."/>
            <person name="Chen H.Y."/>
            <person name="Chen S.E."/>
            <person name="Zhou L.G."/>
            <person name="Ni X.B."/>
            <person name="Tian J.H."/>
            <person name="Sheng Y."/>
            <person name="Liu T."/>
            <person name="Pan Y.S."/>
            <person name="Xia L.Y."/>
            <person name="Li J."/>
            <person name="Zhao F."/>
            <person name="Cao W.C."/>
        </authorList>
    </citation>
    <scope>NUCLEOTIDE SEQUENCE</scope>
    <source>
        <strain evidence="1">Rsan-2018</strain>
    </source>
</reference>
<evidence type="ECO:0000313" key="1">
    <source>
        <dbReference type="EMBL" id="KAH7944001.1"/>
    </source>
</evidence>
<protein>
    <submittedName>
        <fullName evidence="1">Uncharacterized protein</fullName>
    </submittedName>
</protein>
<dbReference type="VEuPathDB" id="VectorBase:RSAN_035186"/>
<dbReference type="EMBL" id="JABSTV010001253">
    <property type="protein sequence ID" value="KAH7944001.1"/>
    <property type="molecule type" value="Genomic_DNA"/>
</dbReference>
<dbReference type="Proteomes" id="UP000821837">
    <property type="component" value="Unassembled WGS sequence"/>
</dbReference>
<dbReference type="AlphaFoldDB" id="A0A9D4PLM6"/>
<evidence type="ECO:0000313" key="2">
    <source>
        <dbReference type="Proteomes" id="UP000821837"/>
    </source>
</evidence>
<reference evidence="1" key="2">
    <citation type="submission" date="2021-09" db="EMBL/GenBank/DDBJ databases">
        <authorList>
            <person name="Jia N."/>
            <person name="Wang J."/>
            <person name="Shi W."/>
            <person name="Du L."/>
            <person name="Sun Y."/>
            <person name="Zhan W."/>
            <person name="Jiang J."/>
            <person name="Wang Q."/>
            <person name="Zhang B."/>
            <person name="Ji P."/>
            <person name="Sakyi L.B."/>
            <person name="Cui X."/>
            <person name="Yuan T."/>
            <person name="Jiang B."/>
            <person name="Yang W."/>
            <person name="Lam T.T.-Y."/>
            <person name="Chang Q."/>
            <person name="Ding S."/>
            <person name="Wang X."/>
            <person name="Zhu J."/>
            <person name="Ruan X."/>
            <person name="Zhao L."/>
            <person name="Wei J."/>
            <person name="Que T."/>
            <person name="Du C."/>
            <person name="Cheng J."/>
            <person name="Dai P."/>
            <person name="Han X."/>
            <person name="Huang E."/>
            <person name="Gao Y."/>
            <person name="Liu J."/>
            <person name="Shao H."/>
            <person name="Ye R."/>
            <person name="Li L."/>
            <person name="Wei W."/>
            <person name="Wang X."/>
            <person name="Wang C."/>
            <person name="Huo Q."/>
            <person name="Li W."/>
            <person name="Guo W."/>
            <person name="Chen H."/>
            <person name="Chen S."/>
            <person name="Zhou L."/>
            <person name="Zhou L."/>
            <person name="Ni X."/>
            <person name="Tian J."/>
            <person name="Zhou Y."/>
            <person name="Sheng Y."/>
            <person name="Liu T."/>
            <person name="Pan Y."/>
            <person name="Xia L."/>
            <person name="Li J."/>
            <person name="Zhao F."/>
            <person name="Cao W."/>
        </authorList>
    </citation>
    <scope>NUCLEOTIDE SEQUENCE</scope>
    <source>
        <strain evidence="1">Rsan-2018</strain>
        <tissue evidence="1">Larvae</tissue>
    </source>
</reference>